<reference evidence="3 4" key="1">
    <citation type="submission" date="2019-04" db="EMBL/GenBank/DDBJ databases">
        <title>Genome sequence of strain shin9-1.</title>
        <authorList>
            <person name="Gao J."/>
            <person name="Sun J."/>
        </authorList>
    </citation>
    <scope>NUCLEOTIDE SEQUENCE [LARGE SCALE GENOMIC DNA]</scope>
    <source>
        <strain evidence="4">shin9-1</strain>
    </source>
</reference>
<dbReference type="Pfam" id="PF02321">
    <property type="entry name" value="OEP"/>
    <property type="match status" value="2"/>
</dbReference>
<keyword evidence="2" id="KW-0732">Signal</keyword>
<comment type="similarity">
    <text evidence="1 2">Belongs to the outer membrane factor (OMF) (TC 1.B.17) family.</text>
</comment>
<dbReference type="EMBL" id="STGV01000007">
    <property type="protein sequence ID" value="THV20585.1"/>
    <property type="molecule type" value="Genomic_DNA"/>
</dbReference>
<accession>A0A4S8NUY1</accession>
<dbReference type="PROSITE" id="PS51257">
    <property type="entry name" value="PROKAR_LIPOPROTEIN"/>
    <property type="match status" value="1"/>
</dbReference>
<dbReference type="OrthoDB" id="7181739at2"/>
<dbReference type="PANTHER" id="PTHR30203:SF30">
    <property type="entry name" value="OUTER MEMBRANE PROTEIN-RELATED"/>
    <property type="match status" value="1"/>
</dbReference>
<keyword evidence="2" id="KW-0564">Palmitate</keyword>
<dbReference type="GO" id="GO:0005886">
    <property type="term" value="C:plasma membrane"/>
    <property type="evidence" value="ECO:0007669"/>
    <property type="project" value="UniProtKB-SubCell"/>
</dbReference>
<comment type="subcellular location">
    <subcellularLocation>
        <location evidence="2">Cell membrane</location>
        <topology evidence="2">Lipid-anchor</topology>
    </subcellularLocation>
</comment>
<keyword evidence="2" id="KW-0812">Transmembrane</keyword>
<dbReference type="InterPro" id="IPR010131">
    <property type="entry name" value="MdtP/NodT-like"/>
</dbReference>
<evidence type="ECO:0000313" key="3">
    <source>
        <dbReference type="EMBL" id="THV20585.1"/>
    </source>
</evidence>
<protein>
    <submittedName>
        <fullName evidence="3">Efflux transporter outer membrane subunit</fullName>
    </submittedName>
</protein>
<evidence type="ECO:0000256" key="1">
    <source>
        <dbReference type="ARBA" id="ARBA00007613"/>
    </source>
</evidence>
<dbReference type="Proteomes" id="UP000308828">
    <property type="component" value="Unassembled WGS sequence"/>
</dbReference>
<name>A0A4S8NUY1_9HYPH</name>
<feature type="chain" id="PRO_5020858419" evidence="2">
    <location>
        <begin position="19"/>
        <end position="493"/>
    </location>
</feature>
<dbReference type="Gene3D" id="1.20.1600.10">
    <property type="entry name" value="Outer membrane efflux proteins (OEP)"/>
    <property type="match status" value="1"/>
</dbReference>
<dbReference type="NCBIfam" id="TIGR01845">
    <property type="entry name" value="outer_NodT"/>
    <property type="match status" value="1"/>
</dbReference>
<evidence type="ECO:0000313" key="4">
    <source>
        <dbReference type="Proteomes" id="UP000308828"/>
    </source>
</evidence>
<dbReference type="InterPro" id="IPR003423">
    <property type="entry name" value="OMP_efflux"/>
</dbReference>
<gene>
    <name evidence="3" type="ORF">FAA97_18475</name>
</gene>
<dbReference type="GO" id="GO:0015562">
    <property type="term" value="F:efflux transmembrane transporter activity"/>
    <property type="evidence" value="ECO:0007669"/>
    <property type="project" value="InterPro"/>
</dbReference>
<proteinExistence type="inferred from homology"/>
<dbReference type="RefSeq" id="WP_136600046.1">
    <property type="nucleotide sequence ID" value="NZ_STGV01000007.1"/>
</dbReference>
<keyword evidence="4" id="KW-1185">Reference proteome</keyword>
<organism evidence="3 4">
    <name type="scientific">Peteryoungia ipomoeae</name>
    <dbReference type="NCBI Taxonomy" id="1210932"/>
    <lineage>
        <taxon>Bacteria</taxon>
        <taxon>Pseudomonadati</taxon>
        <taxon>Pseudomonadota</taxon>
        <taxon>Alphaproteobacteria</taxon>
        <taxon>Hyphomicrobiales</taxon>
        <taxon>Rhizobiaceae</taxon>
        <taxon>Peteryoungia</taxon>
    </lineage>
</organism>
<feature type="signal peptide" evidence="2">
    <location>
        <begin position="1"/>
        <end position="18"/>
    </location>
</feature>
<keyword evidence="2" id="KW-0449">Lipoprotein</keyword>
<sequence length="493" mass="53059">MKSPVLLASLLSISAVLAACAETRNPPRPTTNLTDRFTTGSVQPMREDITLLVWWRAFDDPVLDALIRRGMVENVSIQQARHRLDIARLREVLATSTYLPQIQAGASASRALDRVDGQGAPQSSYGASATFSMLVDLFGGGRAARRESLANTSAAATDVELVRLAFLADLAATYIDLRFNEQAISISRANLASSEKTRSLTEDMLETGTASNLDTAQAQALVDDAKAQIPPYERNRQQAINHLATLLGTTNVEIARLTQGKSKQPRLTHRVETGFPADLLRNRPDIRREERLLAAAAARIDVARSQLYPALSLNGTIDVARLIASGLTASTTSWGFGPSLLAPIFEGGRLRRQVDIQTAETRIQYLRWKDTVFRAVEEVENALVALNRGQAETEAHRRKVASYGTARDLARESYIGGTGLILDILEAERSLGEARLDLAESVRANAIAAIRLHVAIGSGSAVELPAPAPSPNAAPAAKLATHAKIATPTKAGG</sequence>
<dbReference type="SUPFAM" id="SSF56954">
    <property type="entry name" value="Outer membrane efflux proteins (OEP)"/>
    <property type="match status" value="1"/>
</dbReference>
<comment type="caution">
    <text evidence="3">The sequence shown here is derived from an EMBL/GenBank/DDBJ whole genome shotgun (WGS) entry which is preliminary data.</text>
</comment>
<dbReference type="PANTHER" id="PTHR30203">
    <property type="entry name" value="OUTER MEMBRANE CATION EFFLUX PROTEIN"/>
    <property type="match status" value="1"/>
</dbReference>
<dbReference type="Gene3D" id="2.20.200.10">
    <property type="entry name" value="Outer membrane efflux proteins (OEP)"/>
    <property type="match status" value="1"/>
</dbReference>
<dbReference type="AlphaFoldDB" id="A0A4S8NUY1"/>
<evidence type="ECO:0000256" key="2">
    <source>
        <dbReference type="RuleBase" id="RU362097"/>
    </source>
</evidence>
<keyword evidence="2" id="KW-0472">Membrane</keyword>
<keyword evidence="2" id="KW-1134">Transmembrane beta strand</keyword>